<feature type="transmembrane region" description="Helical" evidence="12">
    <location>
        <begin position="476"/>
        <end position="497"/>
    </location>
</feature>
<dbReference type="InterPro" id="IPR001611">
    <property type="entry name" value="Leu-rich_rpt"/>
</dbReference>
<evidence type="ECO:0000256" key="4">
    <source>
        <dbReference type="ARBA" id="ARBA00022614"/>
    </source>
</evidence>
<keyword evidence="11" id="KW-0807">Transducer</keyword>
<keyword evidence="7 12" id="KW-1133">Transmembrane helix</keyword>
<feature type="transmembrane region" description="Helical" evidence="12">
    <location>
        <begin position="317"/>
        <end position="340"/>
    </location>
</feature>
<feature type="non-terminal residue" evidence="14">
    <location>
        <position position="697"/>
    </location>
</feature>
<keyword evidence="15" id="KW-1185">Reference proteome</keyword>
<dbReference type="SUPFAM" id="SSF81321">
    <property type="entry name" value="Family A G protein-coupled receptor-like"/>
    <property type="match status" value="1"/>
</dbReference>
<dbReference type="Proteomes" id="UP001233999">
    <property type="component" value="Unassembled WGS sequence"/>
</dbReference>
<evidence type="ECO:0000256" key="9">
    <source>
        <dbReference type="ARBA" id="ARBA00023136"/>
    </source>
</evidence>
<feature type="transmembrane region" description="Helical" evidence="12">
    <location>
        <begin position="518"/>
        <end position="540"/>
    </location>
</feature>
<dbReference type="PRINTS" id="PR00373">
    <property type="entry name" value="GLYCHORMONER"/>
</dbReference>
<keyword evidence="4" id="KW-0433">Leucine-rich repeat</keyword>
<dbReference type="EMBL" id="JASPKZ010010265">
    <property type="protein sequence ID" value="KAJ9574719.1"/>
    <property type="molecule type" value="Genomic_DNA"/>
</dbReference>
<evidence type="ECO:0000256" key="8">
    <source>
        <dbReference type="ARBA" id="ARBA00023040"/>
    </source>
</evidence>
<dbReference type="PROSITE" id="PS00237">
    <property type="entry name" value="G_PROTEIN_RECEP_F1_1"/>
    <property type="match status" value="1"/>
</dbReference>
<feature type="domain" description="G-protein coupled receptors family 1 profile" evidence="13">
    <location>
        <begin position="327"/>
        <end position="569"/>
    </location>
</feature>
<keyword evidence="8" id="KW-0297">G-protein coupled receptor</keyword>
<evidence type="ECO:0000256" key="7">
    <source>
        <dbReference type="ARBA" id="ARBA00022989"/>
    </source>
</evidence>
<evidence type="ECO:0000256" key="5">
    <source>
        <dbReference type="ARBA" id="ARBA00022692"/>
    </source>
</evidence>
<evidence type="ECO:0000256" key="2">
    <source>
        <dbReference type="ARBA" id="ARBA00010663"/>
    </source>
</evidence>
<keyword evidence="5 12" id="KW-0812">Transmembrane</keyword>
<evidence type="ECO:0000313" key="15">
    <source>
        <dbReference type="Proteomes" id="UP001233999"/>
    </source>
</evidence>
<reference evidence="14" key="1">
    <citation type="journal article" date="2023" name="IScience">
        <title>Live-bearing cockroach genome reveals convergent evolutionary mechanisms linked to viviparity in insects and beyond.</title>
        <authorList>
            <person name="Fouks B."/>
            <person name="Harrison M.C."/>
            <person name="Mikhailova A.A."/>
            <person name="Marchal E."/>
            <person name="English S."/>
            <person name="Carruthers M."/>
            <person name="Jennings E.C."/>
            <person name="Chiamaka E.L."/>
            <person name="Frigard R.A."/>
            <person name="Pippel M."/>
            <person name="Attardo G.M."/>
            <person name="Benoit J.B."/>
            <person name="Bornberg-Bauer E."/>
            <person name="Tobe S.S."/>
        </authorList>
    </citation>
    <scope>NUCLEOTIDE SEQUENCE</scope>
    <source>
        <strain evidence="14">Stay&amp;Tobe</strain>
    </source>
</reference>
<name>A0AAD7Z6B9_DIPPU</name>
<keyword evidence="6" id="KW-0677">Repeat</keyword>
<dbReference type="Gene3D" id="1.20.1070.10">
    <property type="entry name" value="Rhodopsin 7-helix transmembrane proteins"/>
    <property type="match status" value="1"/>
</dbReference>
<organism evidence="14 15">
    <name type="scientific">Diploptera punctata</name>
    <name type="common">Pacific beetle cockroach</name>
    <dbReference type="NCBI Taxonomy" id="6984"/>
    <lineage>
        <taxon>Eukaryota</taxon>
        <taxon>Metazoa</taxon>
        <taxon>Ecdysozoa</taxon>
        <taxon>Arthropoda</taxon>
        <taxon>Hexapoda</taxon>
        <taxon>Insecta</taxon>
        <taxon>Pterygota</taxon>
        <taxon>Neoptera</taxon>
        <taxon>Polyneoptera</taxon>
        <taxon>Dictyoptera</taxon>
        <taxon>Blattodea</taxon>
        <taxon>Blaberoidea</taxon>
        <taxon>Blaberidae</taxon>
        <taxon>Diplopterinae</taxon>
        <taxon>Diploptera</taxon>
    </lineage>
</organism>
<dbReference type="AlphaFoldDB" id="A0AAD7Z6B9"/>
<evidence type="ECO:0000256" key="3">
    <source>
        <dbReference type="ARBA" id="ARBA00022475"/>
    </source>
</evidence>
<proteinExistence type="inferred from homology"/>
<dbReference type="Pfam" id="PF13855">
    <property type="entry name" value="LRR_8"/>
    <property type="match status" value="1"/>
</dbReference>
<dbReference type="GO" id="GO:0005886">
    <property type="term" value="C:plasma membrane"/>
    <property type="evidence" value="ECO:0007669"/>
    <property type="project" value="UniProtKB-SubCell"/>
</dbReference>
<evidence type="ECO:0000256" key="11">
    <source>
        <dbReference type="ARBA" id="ARBA00023224"/>
    </source>
</evidence>
<evidence type="ECO:0000256" key="1">
    <source>
        <dbReference type="ARBA" id="ARBA00004651"/>
    </source>
</evidence>
<dbReference type="PRINTS" id="PR00237">
    <property type="entry name" value="GPCRRHODOPSN"/>
</dbReference>
<feature type="transmembrane region" description="Helical" evidence="12">
    <location>
        <begin position="437"/>
        <end position="456"/>
    </location>
</feature>
<dbReference type="InterPro" id="IPR002131">
    <property type="entry name" value="Gphrmn_rcpt_fam"/>
</dbReference>
<feature type="transmembrane region" description="Helical" evidence="12">
    <location>
        <begin position="552"/>
        <end position="572"/>
    </location>
</feature>
<sequence>MKCSFNKSVFFLFRRITRTGLEHFPDMTGFPNNNIMHMIDLESNKIKEIKSNSVQVKVNQLILNYNSVESVEGWAFNGSQIAKLSLKGNRRLSKLSIDAFRGLRSLIELDLSDTAIVQLPTSGLDDLEVLRIERTETLTVIPSVYSFKHLKEAWLTYSFHCCAFKFPARHDPAKHALHQAHLAKMREQCQHDNSAQRSKRATDLWTEDISSPFPPFFPQPWSSTVHEGNFAFGPIAVDYGTDGFVPDQVLSDDAGRWHDDAADHGVFHQTTAKLPTQFEAMCGNLSASSPQIVCRPEPDALNPCEDIMGFMWLRISVWFVVVTAVVGNLAVLLVLLSNVFDLTVPKFLMCHLAFADLCMGVYLLILAAMDVHSTSVYFNFAYGWQIGAGCQVAGFLTVFASQLSIYTLTILTLERWFAITYAIYLNKRLKLRAAAHIMAAGWMYSLTMAVLPLMGISGYSTTSICLPMDTRDVEDVAYLITLLVINGLAFVVICICYTQIYFSLDTRNGELTIAKKMALLVFTDFACWAPIAFFGLTAVAGYPLIDVTRSKILLVFFYPLNSCANPYLYAILTAQYRKDLFVLLARYGLCVKTAQQYKMTYSLATTNNSNPIPMVQRNVIVVTNTSTLNGSARTLQDQGEQSNPRSKSIFLIRNFSYGKKISRNVKNAEVEKSAREEEEFLPIDITSVAKKKICMRR</sequence>
<dbReference type="InterPro" id="IPR017452">
    <property type="entry name" value="GPCR_Rhodpsn_7TM"/>
</dbReference>
<dbReference type="InterPro" id="IPR032675">
    <property type="entry name" value="LRR_dom_sf"/>
</dbReference>
<comment type="subcellular location">
    <subcellularLocation>
        <location evidence="1">Cell membrane</location>
        <topology evidence="1">Multi-pass membrane protein</topology>
    </subcellularLocation>
</comment>
<dbReference type="PANTHER" id="PTHR24372">
    <property type="entry name" value="GLYCOPROTEIN HORMONE RECEPTOR"/>
    <property type="match status" value="1"/>
</dbReference>
<dbReference type="FunFam" id="1.20.1070.10:FF:000181">
    <property type="entry name" value="Thyrotropin receptor"/>
    <property type="match status" value="1"/>
</dbReference>
<evidence type="ECO:0000256" key="6">
    <source>
        <dbReference type="ARBA" id="ARBA00022737"/>
    </source>
</evidence>
<evidence type="ECO:0000256" key="12">
    <source>
        <dbReference type="SAM" id="Phobius"/>
    </source>
</evidence>
<dbReference type="GO" id="GO:0009755">
    <property type="term" value="P:hormone-mediated signaling pathway"/>
    <property type="evidence" value="ECO:0007669"/>
    <property type="project" value="TreeGrafter"/>
</dbReference>
<dbReference type="SUPFAM" id="SSF52058">
    <property type="entry name" value="L domain-like"/>
    <property type="match status" value="1"/>
</dbReference>
<dbReference type="InterPro" id="IPR000276">
    <property type="entry name" value="GPCR_Rhodpsn"/>
</dbReference>
<dbReference type="CDD" id="cd15136">
    <property type="entry name" value="7tmA_Glyco_hormone_R"/>
    <property type="match status" value="1"/>
</dbReference>
<comment type="similarity">
    <text evidence="2">Belongs to the G-protein coupled receptor 1 family.</text>
</comment>
<feature type="transmembrane region" description="Helical" evidence="12">
    <location>
        <begin position="346"/>
        <end position="369"/>
    </location>
</feature>
<evidence type="ECO:0000256" key="10">
    <source>
        <dbReference type="ARBA" id="ARBA00023170"/>
    </source>
</evidence>
<protein>
    <recommendedName>
        <fullName evidence="13">G-protein coupled receptors family 1 profile domain-containing protein</fullName>
    </recommendedName>
</protein>
<gene>
    <name evidence="14" type="ORF">L9F63_008089</name>
</gene>
<evidence type="ECO:0000259" key="13">
    <source>
        <dbReference type="PROSITE" id="PS50262"/>
    </source>
</evidence>
<dbReference type="Pfam" id="PF00001">
    <property type="entry name" value="7tm_1"/>
    <property type="match status" value="1"/>
</dbReference>
<keyword evidence="9 12" id="KW-0472">Membrane</keyword>
<dbReference type="PROSITE" id="PS50262">
    <property type="entry name" value="G_PROTEIN_RECEP_F1_2"/>
    <property type="match status" value="1"/>
</dbReference>
<reference evidence="14" key="2">
    <citation type="submission" date="2023-05" db="EMBL/GenBank/DDBJ databases">
        <authorList>
            <person name="Fouks B."/>
        </authorList>
    </citation>
    <scope>NUCLEOTIDE SEQUENCE</scope>
    <source>
        <strain evidence="14">Stay&amp;Tobe</strain>
        <tissue evidence="14">Testes</tissue>
    </source>
</reference>
<dbReference type="GO" id="GO:0008528">
    <property type="term" value="F:G protein-coupled peptide receptor activity"/>
    <property type="evidence" value="ECO:0007669"/>
    <property type="project" value="TreeGrafter"/>
</dbReference>
<evidence type="ECO:0000313" key="14">
    <source>
        <dbReference type="EMBL" id="KAJ9574719.1"/>
    </source>
</evidence>
<dbReference type="PANTHER" id="PTHR24372:SF74">
    <property type="entry name" value="LP13728P"/>
    <property type="match status" value="1"/>
</dbReference>
<dbReference type="GO" id="GO:0016500">
    <property type="term" value="F:protein-hormone receptor activity"/>
    <property type="evidence" value="ECO:0007669"/>
    <property type="project" value="InterPro"/>
</dbReference>
<comment type="caution">
    <text evidence="14">The sequence shown here is derived from an EMBL/GenBank/DDBJ whole genome shotgun (WGS) entry which is preliminary data.</text>
</comment>
<dbReference type="Gene3D" id="3.80.10.10">
    <property type="entry name" value="Ribonuclease Inhibitor"/>
    <property type="match status" value="1"/>
</dbReference>
<keyword evidence="3" id="KW-1003">Cell membrane</keyword>
<dbReference type="GO" id="GO:0007189">
    <property type="term" value="P:adenylate cyclase-activating G protein-coupled receptor signaling pathway"/>
    <property type="evidence" value="ECO:0007669"/>
    <property type="project" value="TreeGrafter"/>
</dbReference>
<accession>A0AAD7Z6B9</accession>
<keyword evidence="10" id="KW-0675">Receptor</keyword>